<gene>
    <name evidence="9" type="ORF">GCM10023144_38940</name>
</gene>
<keyword evidence="10" id="KW-1185">Reference proteome</keyword>
<dbReference type="NCBIfam" id="NF005089">
    <property type="entry name" value="PRK06522.1-4"/>
    <property type="match status" value="1"/>
</dbReference>
<dbReference type="InterPro" id="IPR036291">
    <property type="entry name" value="NAD(P)-bd_dom_sf"/>
</dbReference>
<dbReference type="InterPro" id="IPR013752">
    <property type="entry name" value="KPA_reductase"/>
</dbReference>
<accession>A0ABP8HK16</accession>
<feature type="domain" description="Ketopantoate reductase C-terminal" evidence="8">
    <location>
        <begin position="200"/>
        <end position="320"/>
    </location>
</feature>
<comment type="pathway">
    <text evidence="1">Cofactor biosynthesis; (R)-pantothenate biosynthesis; (R)-pantoate from 3-methyl-2-oxobutanoate: step 2/2.</text>
</comment>
<dbReference type="InterPro" id="IPR008927">
    <property type="entry name" value="6-PGluconate_DH-like_C_sf"/>
</dbReference>
<comment type="catalytic activity">
    <reaction evidence="6">
        <text>(R)-pantoate + NADP(+) = 2-dehydropantoate + NADPH + H(+)</text>
        <dbReference type="Rhea" id="RHEA:16233"/>
        <dbReference type="ChEBI" id="CHEBI:11561"/>
        <dbReference type="ChEBI" id="CHEBI:15378"/>
        <dbReference type="ChEBI" id="CHEBI:15980"/>
        <dbReference type="ChEBI" id="CHEBI:57783"/>
        <dbReference type="ChEBI" id="CHEBI:58349"/>
        <dbReference type="EC" id="1.1.1.169"/>
    </reaction>
</comment>
<evidence type="ECO:0000256" key="3">
    <source>
        <dbReference type="ARBA" id="ARBA00019465"/>
    </source>
</evidence>
<dbReference type="Pfam" id="PF08546">
    <property type="entry name" value="ApbA_C"/>
    <property type="match status" value="1"/>
</dbReference>
<dbReference type="EMBL" id="BAABFO010000024">
    <property type="protein sequence ID" value="GAA4339992.1"/>
    <property type="molecule type" value="Genomic_DNA"/>
</dbReference>
<evidence type="ECO:0000259" key="7">
    <source>
        <dbReference type="Pfam" id="PF02558"/>
    </source>
</evidence>
<dbReference type="InterPro" id="IPR001557">
    <property type="entry name" value="L-lactate/malate_DH"/>
</dbReference>
<dbReference type="Proteomes" id="UP001501671">
    <property type="component" value="Unassembled WGS sequence"/>
</dbReference>
<evidence type="ECO:0000259" key="8">
    <source>
        <dbReference type="Pfam" id="PF08546"/>
    </source>
</evidence>
<dbReference type="Pfam" id="PF02558">
    <property type="entry name" value="ApbA"/>
    <property type="match status" value="1"/>
</dbReference>
<dbReference type="RefSeq" id="WP_345251561.1">
    <property type="nucleotide sequence ID" value="NZ_BAABFO010000024.1"/>
</dbReference>
<evidence type="ECO:0000313" key="10">
    <source>
        <dbReference type="Proteomes" id="UP001501671"/>
    </source>
</evidence>
<keyword evidence="4" id="KW-0566">Pantothenate biosynthesis</keyword>
<evidence type="ECO:0000256" key="6">
    <source>
        <dbReference type="ARBA" id="ARBA00048793"/>
    </source>
</evidence>
<dbReference type="SUPFAM" id="SSF51735">
    <property type="entry name" value="NAD(P)-binding Rossmann-fold domains"/>
    <property type="match status" value="1"/>
</dbReference>
<evidence type="ECO:0000256" key="4">
    <source>
        <dbReference type="ARBA" id="ARBA00022655"/>
    </source>
</evidence>
<evidence type="ECO:0000313" key="9">
    <source>
        <dbReference type="EMBL" id="GAA4339992.1"/>
    </source>
</evidence>
<evidence type="ECO:0000256" key="1">
    <source>
        <dbReference type="ARBA" id="ARBA00004994"/>
    </source>
</evidence>
<comment type="caution">
    <text evidence="9">The sequence shown here is derived from an EMBL/GenBank/DDBJ whole genome shotgun (WGS) entry which is preliminary data.</text>
</comment>
<dbReference type="PRINTS" id="PR00086">
    <property type="entry name" value="LLDHDRGNASE"/>
</dbReference>
<dbReference type="InterPro" id="IPR051402">
    <property type="entry name" value="KPR-Related"/>
</dbReference>
<dbReference type="SUPFAM" id="SSF48179">
    <property type="entry name" value="6-phosphogluconate dehydrogenase C-terminal domain-like"/>
    <property type="match status" value="1"/>
</dbReference>
<dbReference type="InterPro" id="IPR013328">
    <property type="entry name" value="6PGD_dom2"/>
</dbReference>
<dbReference type="PANTHER" id="PTHR21708:SF45">
    <property type="entry name" value="2-DEHYDROPANTOATE 2-REDUCTASE"/>
    <property type="match status" value="1"/>
</dbReference>
<dbReference type="Gene3D" id="1.10.1040.10">
    <property type="entry name" value="N-(1-d-carboxylethyl)-l-norvaline Dehydrogenase, domain 2"/>
    <property type="match status" value="1"/>
</dbReference>
<organism evidence="9 10">
    <name type="scientific">Pigmentiphaga soli</name>
    <dbReference type="NCBI Taxonomy" id="1007095"/>
    <lineage>
        <taxon>Bacteria</taxon>
        <taxon>Pseudomonadati</taxon>
        <taxon>Pseudomonadota</taxon>
        <taxon>Betaproteobacteria</taxon>
        <taxon>Burkholderiales</taxon>
        <taxon>Alcaligenaceae</taxon>
        <taxon>Pigmentiphaga</taxon>
    </lineage>
</organism>
<name>A0ABP8HK16_9BURK</name>
<reference evidence="10" key="1">
    <citation type="journal article" date="2019" name="Int. J. Syst. Evol. Microbiol.">
        <title>The Global Catalogue of Microorganisms (GCM) 10K type strain sequencing project: providing services to taxonomists for standard genome sequencing and annotation.</title>
        <authorList>
            <consortium name="The Broad Institute Genomics Platform"/>
            <consortium name="The Broad Institute Genome Sequencing Center for Infectious Disease"/>
            <person name="Wu L."/>
            <person name="Ma J."/>
        </authorList>
    </citation>
    <scope>NUCLEOTIDE SEQUENCE [LARGE SCALE GENOMIC DNA]</scope>
    <source>
        <strain evidence="10">JCM 17666</strain>
    </source>
</reference>
<proteinExistence type="predicted"/>
<protein>
    <recommendedName>
        <fullName evidence="3">2-dehydropantoate 2-reductase</fullName>
        <ecNumber evidence="2">1.1.1.169</ecNumber>
    </recommendedName>
    <alternativeName>
        <fullName evidence="5">Ketopantoate reductase</fullName>
    </alternativeName>
</protein>
<evidence type="ECO:0000256" key="5">
    <source>
        <dbReference type="ARBA" id="ARBA00032024"/>
    </source>
</evidence>
<dbReference type="PANTHER" id="PTHR21708">
    <property type="entry name" value="PROBABLE 2-DEHYDROPANTOATE 2-REDUCTASE"/>
    <property type="match status" value="1"/>
</dbReference>
<dbReference type="EC" id="1.1.1.169" evidence="2"/>
<sequence length="340" mass="35988">MKVTIFGAGAVGSNVAVKLASAGVAEVSVVARGAHLAAIRERGLTLIQKGTRTTVRPAHATDDPATLPPQDLVISTLKANSLSAAAPALARLRAPDAAVLFLLNGIPWWWPHGLPAGHPAAAAPVDLLDPDGALRRELGFEAALGGVVYSPNEVIEPGVVQNHTRNQYVLGEPDGSISPRLQQAHDLFAAAGVDVSMQRDLRAELLYKLVINACSNPLCALTRLTAYQRLCDPGLRELAAQVIREVMAASEAMGWKLDVDIEAETDPARIKGSRPSMLQDTLLGRPLEVEPMLGQMQVLARSVGVPTPALDTITVLLRGLDLHLRRAGAPDPAAIEPVVR</sequence>
<feature type="domain" description="Ketopantoate reductase N-terminal" evidence="7">
    <location>
        <begin position="3"/>
        <end position="106"/>
    </location>
</feature>
<evidence type="ECO:0000256" key="2">
    <source>
        <dbReference type="ARBA" id="ARBA00013014"/>
    </source>
</evidence>
<dbReference type="InterPro" id="IPR013332">
    <property type="entry name" value="KPR_N"/>
</dbReference>
<dbReference type="Gene3D" id="3.40.50.720">
    <property type="entry name" value="NAD(P)-binding Rossmann-like Domain"/>
    <property type="match status" value="1"/>
</dbReference>